<name>A0A1G8FMD2_9MICC</name>
<comment type="catalytic activity">
    <reaction evidence="1 7">
        <text>Cleavage of hydrophobic, N-terminal signal or leader sequences from secreted and periplasmic proteins.</text>
        <dbReference type="EC" id="3.4.21.89"/>
    </reaction>
</comment>
<keyword evidence="7" id="KW-0812">Transmembrane</keyword>
<comment type="similarity">
    <text evidence="3 7">Belongs to the peptidase S26 family.</text>
</comment>
<dbReference type="SUPFAM" id="SSF51306">
    <property type="entry name" value="LexA/Signal peptidase"/>
    <property type="match status" value="1"/>
</dbReference>
<comment type="subcellular location">
    <subcellularLocation>
        <location evidence="2">Cell membrane</location>
        <topology evidence="2">Single-pass type II membrane protein</topology>
    </subcellularLocation>
    <subcellularLocation>
        <location evidence="7">Membrane</location>
        <topology evidence="7">Single-pass type II membrane protein</topology>
    </subcellularLocation>
</comment>
<dbReference type="InterPro" id="IPR019757">
    <property type="entry name" value="Pept_S26A_signal_pept_1_Lys-AS"/>
</dbReference>
<organism evidence="9 10">
    <name type="scientific">Arthrobacter subterraneus</name>
    <dbReference type="NCBI Taxonomy" id="335973"/>
    <lineage>
        <taxon>Bacteria</taxon>
        <taxon>Bacillati</taxon>
        <taxon>Actinomycetota</taxon>
        <taxon>Actinomycetes</taxon>
        <taxon>Micrococcales</taxon>
        <taxon>Micrococcaceae</taxon>
        <taxon>Arthrobacter</taxon>
    </lineage>
</organism>
<evidence type="ECO:0000256" key="7">
    <source>
        <dbReference type="RuleBase" id="RU362042"/>
    </source>
</evidence>
<dbReference type="GO" id="GO:0004252">
    <property type="term" value="F:serine-type endopeptidase activity"/>
    <property type="evidence" value="ECO:0007669"/>
    <property type="project" value="InterPro"/>
</dbReference>
<dbReference type="InterPro" id="IPR000223">
    <property type="entry name" value="Pept_S26A_signal_pept_1"/>
</dbReference>
<keyword evidence="7" id="KW-0645">Protease</keyword>
<gene>
    <name evidence="9" type="ORF">SAMN04488693_103116</name>
</gene>
<dbReference type="InterPro" id="IPR036286">
    <property type="entry name" value="LexA/Signal_pep-like_sf"/>
</dbReference>
<protein>
    <recommendedName>
        <fullName evidence="4 7">Signal peptidase I</fullName>
        <ecNumber evidence="4 7">3.4.21.89</ecNumber>
    </recommendedName>
</protein>
<evidence type="ECO:0000259" key="8">
    <source>
        <dbReference type="Pfam" id="PF10502"/>
    </source>
</evidence>
<dbReference type="CDD" id="cd06530">
    <property type="entry name" value="S26_SPase_I"/>
    <property type="match status" value="1"/>
</dbReference>
<dbReference type="OrthoDB" id="9815782at2"/>
<dbReference type="Proteomes" id="UP000199258">
    <property type="component" value="Unassembled WGS sequence"/>
</dbReference>
<dbReference type="PROSITE" id="PS00760">
    <property type="entry name" value="SPASE_I_2"/>
    <property type="match status" value="1"/>
</dbReference>
<sequence length="172" mass="18155">MASGTGTAAVPLASRRRRHRSVVAVLAVLAVLVVLRLWVLEPLWVSSSSMEPTIPEGSVVLLYRHAEPVPGSLVSFANPSGTGTVLKRVVAVGGQTVAIEDARLVVDGAAVPEPFVDHSRIDGTYFGPVTVPDGHVFVMGDNRAASIDSREFGPLPVDEIRATVVWPTAPSE</sequence>
<dbReference type="PANTHER" id="PTHR43390">
    <property type="entry name" value="SIGNAL PEPTIDASE I"/>
    <property type="match status" value="1"/>
</dbReference>
<evidence type="ECO:0000256" key="3">
    <source>
        <dbReference type="ARBA" id="ARBA00009370"/>
    </source>
</evidence>
<feature type="active site" evidence="6">
    <location>
        <position position="49"/>
    </location>
</feature>
<dbReference type="EC" id="3.4.21.89" evidence="4 7"/>
<dbReference type="PANTHER" id="PTHR43390:SF1">
    <property type="entry name" value="CHLOROPLAST PROCESSING PEPTIDASE"/>
    <property type="match status" value="1"/>
</dbReference>
<keyword evidence="10" id="KW-1185">Reference proteome</keyword>
<dbReference type="Pfam" id="PF10502">
    <property type="entry name" value="Peptidase_S26"/>
    <property type="match status" value="1"/>
</dbReference>
<evidence type="ECO:0000256" key="5">
    <source>
        <dbReference type="ARBA" id="ARBA00022801"/>
    </source>
</evidence>
<keyword evidence="5 7" id="KW-0378">Hydrolase</keyword>
<feature type="transmembrane region" description="Helical" evidence="7">
    <location>
        <begin position="21"/>
        <end position="40"/>
    </location>
</feature>
<dbReference type="PROSITE" id="PS00761">
    <property type="entry name" value="SPASE_I_3"/>
    <property type="match status" value="1"/>
</dbReference>
<dbReference type="InterPro" id="IPR019758">
    <property type="entry name" value="Pept_S26A_signal_pept_1_CS"/>
</dbReference>
<dbReference type="EMBL" id="FNDT01000003">
    <property type="protein sequence ID" value="SDH83156.1"/>
    <property type="molecule type" value="Genomic_DNA"/>
</dbReference>
<evidence type="ECO:0000256" key="2">
    <source>
        <dbReference type="ARBA" id="ARBA00004401"/>
    </source>
</evidence>
<feature type="active site" evidence="6">
    <location>
        <position position="87"/>
    </location>
</feature>
<dbReference type="AlphaFoldDB" id="A0A1G8FMD2"/>
<dbReference type="STRING" id="335973.SAMN04488693_103116"/>
<evidence type="ECO:0000256" key="1">
    <source>
        <dbReference type="ARBA" id="ARBA00000677"/>
    </source>
</evidence>
<dbReference type="GO" id="GO:0006465">
    <property type="term" value="P:signal peptide processing"/>
    <property type="evidence" value="ECO:0007669"/>
    <property type="project" value="InterPro"/>
</dbReference>
<proteinExistence type="inferred from homology"/>
<evidence type="ECO:0000313" key="9">
    <source>
        <dbReference type="EMBL" id="SDH83156.1"/>
    </source>
</evidence>
<dbReference type="PRINTS" id="PR00727">
    <property type="entry name" value="LEADERPTASE"/>
</dbReference>
<dbReference type="RefSeq" id="WP_090585015.1">
    <property type="nucleotide sequence ID" value="NZ_FNDT01000003.1"/>
</dbReference>
<dbReference type="GO" id="GO:0009003">
    <property type="term" value="F:signal peptidase activity"/>
    <property type="evidence" value="ECO:0007669"/>
    <property type="project" value="UniProtKB-EC"/>
</dbReference>
<evidence type="ECO:0000313" key="10">
    <source>
        <dbReference type="Proteomes" id="UP000199258"/>
    </source>
</evidence>
<accession>A0A1G8FMD2</accession>
<feature type="domain" description="Peptidase S26" evidence="8">
    <location>
        <begin position="21"/>
        <end position="166"/>
    </location>
</feature>
<keyword evidence="7" id="KW-1133">Transmembrane helix</keyword>
<dbReference type="InterPro" id="IPR019533">
    <property type="entry name" value="Peptidase_S26"/>
</dbReference>
<dbReference type="Gene3D" id="2.10.109.10">
    <property type="entry name" value="Umud Fragment, subunit A"/>
    <property type="match status" value="1"/>
</dbReference>
<keyword evidence="7" id="KW-0472">Membrane</keyword>
<dbReference type="NCBIfam" id="TIGR02227">
    <property type="entry name" value="sigpep_I_bact"/>
    <property type="match status" value="1"/>
</dbReference>
<evidence type="ECO:0000256" key="4">
    <source>
        <dbReference type="ARBA" id="ARBA00013208"/>
    </source>
</evidence>
<evidence type="ECO:0000256" key="6">
    <source>
        <dbReference type="PIRSR" id="PIRSR600223-1"/>
    </source>
</evidence>
<reference evidence="9 10" key="1">
    <citation type="submission" date="2016-10" db="EMBL/GenBank/DDBJ databases">
        <authorList>
            <person name="de Groot N.N."/>
        </authorList>
    </citation>
    <scope>NUCLEOTIDE SEQUENCE [LARGE SCALE GENOMIC DNA]</scope>
    <source>
        <strain evidence="9 10">NP_1H</strain>
    </source>
</reference>
<dbReference type="GO" id="GO:0005886">
    <property type="term" value="C:plasma membrane"/>
    <property type="evidence" value="ECO:0007669"/>
    <property type="project" value="UniProtKB-SubCell"/>
</dbReference>